<dbReference type="Proteomes" id="UP000244571">
    <property type="component" value="Chromosome"/>
</dbReference>
<evidence type="ECO:0000259" key="6">
    <source>
        <dbReference type="Pfam" id="PF00394"/>
    </source>
</evidence>
<dbReference type="PANTHER" id="PTHR11709:SF394">
    <property type="entry name" value="FI03373P-RELATED"/>
    <property type="match status" value="1"/>
</dbReference>
<dbReference type="InterPro" id="IPR011706">
    <property type="entry name" value="Cu-oxidase_C"/>
</dbReference>
<feature type="domain" description="Plastocyanin-like" evidence="7">
    <location>
        <begin position="500"/>
        <end position="613"/>
    </location>
</feature>
<feature type="chain" id="PRO_5015303172" evidence="5">
    <location>
        <begin position="26"/>
        <end position="614"/>
    </location>
</feature>
<dbReference type="SUPFAM" id="SSF49503">
    <property type="entry name" value="Cupredoxins"/>
    <property type="match status" value="3"/>
</dbReference>
<dbReference type="InterPro" id="IPR034279">
    <property type="entry name" value="CuRO_3_CopA"/>
</dbReference>
<dbReference type="KEGG" id="boz:DBV39_09980"/>
<keyword evidence="4" id="KW-0186">Copper</keyword>
<evidence type="ECO:0000256" key="5">
    <source>
        <dbReference type="SAM" id="SignalP"/>
    </source>
</evidence>
<dbReference type="InterPro" id="IPR033138">
    <property type="entry name" value="Cu_oxidase_CS"/>
</dbReference>
<evidence type="ECO:0000256" key="2">
    <source>
        <dbReference type="ARBA" id="ARBA00022723"/>
    </source>
</evidence>
<organism evidence="9 10">
    <name type="scientific">Orrella marina</name>
    <dbReference type="NCBI Taxonomy" id="2163011"/>
    <lineage>
        <taxon>Bacteria</taxon>
        <taxon>Pseudomonadati</taxon>
        <taxon>Pseudomonadota</taxon>
        <taxon>Betaproteobacteria</taxon>
        <taxon>Burkholderiales</taxon>
        <taxon>Alcaligenaceae</taxon>
        <taxon>Orrella</taxon>
    </lineage>
</organism>
<evidence type="ECO:0000256" key="3">
    <source>
        <dbReference type="ARBA" id="ARBA00023002"/>
    </source>
</evidence>
<evidence type="ECO:0000313" key="10">
    <source>
        <dbReference type="Proteomes" id="UP000244571"/>
    </source>
</evidence>
<dbReference type="Pfam" id="PF07732">
    <property type="entry name" value="Cu-oxidase_3"/>
    <property type="match status" value="1"/>
</dbReference>
<dbReference type="PROSITE" id="PS00079">
    <property type="entry name" value="MULTICOPPER_OXIDASE1"/>
    <property type="match status" value="1"/>
</dbReference>
<dbReference type="InterPro" id="IPR006376">
    <property type="entry name" value="Cu-R_CopA"/>
</dbReference>
<dbReference type="GO" id="GO:0005507">
    <property type="term" value="F:copper ion binding"/>
    <property type="evidence" value="ECO:0007669"/>
    <property type="project" value="InterPro"/>
</dbReference>
<keyword evidence="2" id="KW-0479">Metal-binding</keyword>
<dbReference type="OrthoDB" id="9757546at2"/>
<dbReference type="NCBIfam" id="TIGR01480">
    <property type="entry name" value="copper_res_A"/>
    <property type="match status" value="1"/>
</dbReference>
<dbReference type="Gene3D" id="2.60.40.420">
    <property type="entry name" value="Cupredoxins - blue copper proteins"/>
    <property type="match status" value="3"/>
</dbReference>
<keyword evidence="10" id="KW-1185">Reference proteome</keyword>
<keyword evidence="3" id="KW-0560">Oxidoreductase</keyword>
<dbReference type="InterPro" id="IPR045087">
    <property type="entry name" value="Cu-oxidase_fam"/>
</dbReference>
<dbReference type="InterPro" id="IPR011707">
    <property type="entry name" value="Cu-oxidase-like_N"/>
</dbReference>
<feature type="domain" description="Plastocyanin-like" evidence="8">
    <location>
        <begin position="51"/>
        <end position="161"/>
    </location>
</feature>
<dbReference type="Pfam" id="PF07731">
    <property type="entry name" value="Cu-oxidase_2"/>
    <property type="match status" value="1"/>
</dbReference>
<dbReference type="InterPro" id="IPR002355">
    <property type="entry name" value="Cu_oxidase_Cu_BS"/>
</dbReference>
<keyword evidence="5" id="KW-0732">Signal</keyword>
<dbReference type="Pfam" id="PF00394">
    <property type="entry name" value="Cu-oxidase"/>
    <property type="match status" value="1"/>
</dbReference>
<name>A0A2R4XJL8_9BURK</name>
<dbReference type="PANTHER" id="PTHR11709">
    <property type="entry name" value="MULTI-COPPER OXIDASE"/>
    <property type="match status" value="1"/>
</dbReference>
<evidence type="ECO:0000313" key="9">
    <source>
        <dbReference type="EMBL" id="AWB33986.1"/>
    </source>
</evidence>
<proteinExistence type="predicted"/>
<comment type="subcellular location">
    <subcellularLocation>
        <location evidence="1">Periplasm</location>
    </subcellularLocation>
</comment>
<dbReference type="GO" id="GO:0042597">
    <property type="term" value="C:periplasmic space"/>
    <property type="evidence" value="ECO:0007669"/>
    <property type="project" value="UniProtKB-SubCell"/>
</dbReference>
<evidence type="ECO:0000259" key="7">
    <source>
        <dbReference type="Pfam" id="PF07731"/>
    </source>
</evidence>
<dbReference type="InterPro" id="IPR001117">
    <property type="entry name" value="Cu-oxidase_2nd"/>
</dbReference>
<dbReference type="PROSITE" id="PS51318">
    <property type="entry name" value="TAT"/>
    <property type="match status" value="1"/>
</dbReference>
<dbReference type="PROSITE" id="PS00080">
    <property type="entry name" value="MULTICOPPER_OXIDASE2"/>
    <property type="match status" value="1"/>
</dbReference>
<evidence type="ECO:0000256" key="4">
    <source>
        <dbReference type="ARBA" id="ARBA00023008"/>
    </source>
</evidence>
<feature type="domain" description="Plastocyanin-like" evidence="6">
    <location>
        <begin position="171"/>
        <end position="344"/>
    </location>
</feature>
<dbReference type="InterPro" id="IPR008972">
    <property type="entry name" value="Cupredoxin"/>
</dbReference>
<gene>
    <name evidence="9" type="ORF">DBV39_09980</name>
</gene>
<dbReference type="GO" id="GO:0016491">
    <property type="term" value="F:oxidoreductase activity"/>
    <property type="evidence" value="ECO:0007669"/>
    <property type="project" value="UniProtKB-KW"/>
</dbReference>
<feature type="signal peptide" evidence="5">
    <location>
        <begin position="1"/>
        <end position="25"/>
    </location>
</feature>
<dbReference type="CDD" id="cd13848">
    <property type="entry name" value="CuRO_1_CopA"/>
    <property type="match status" value="1"/>
</dbReference>
<dbReference type="RefSeq" id="WP_108621410.1">
    <property type="nucleotide sequence ID" value="NZ_CP028901.1"/>
</dbReference>
<dbReference type="CDD" id="cd13896">
    <property type="entry name" value="CuRO_3_CopA"/>
    <property type="match status" value="1"/>
</dbReference>
<reference evidence="9 10" key="1">
    <citation type="submission" date="2018-04" db="EMBL/GenBank/DDBJ databases">
        <title>Bordetella sp. HZ20 isolated from seawater.</title>
        <authorList>
            <person name="Sun C."/>
        </authorList>
    </citation>
    <scope>NUCLEOTIDE SEQUENCE [LARGE SCALE GENOMIC DNA]</scope>
    <source>
        <strain evidence="9 10">HZ20</strain>
    </source>
</reference>
<evidence type="ECO:0000256" key="1">
    <source>
        <dbReference type="ARBA" id="ARBA00004418"/>
    </source>
</evidence>
<dbReference type="InterPro" id="IPR034282">
    <property type="entry name" value="CuRO_2_CopA"/>
</dbReference>
<dbReference type="InterPro" id="IPR034284">
    <property type="entry name" value="CuRO_1_CopA"/>
</dbReference>
<accession>A0A2R4XJL8</accession>
<evidence type="ECO:0000259" key="8">
    <source>
        <dbReference type="Pfam" id="PF07732"/>
    </source>
</evidence>
<protein>
    <submittedName>
        <fullName evidence="9">Copper resistance system multicopper oxidase</fullName>
    </submittedName>
</protein>
<dbReference type="EMBL" id="CP028901">
    <property type="protein sequence ID" value="AWB33986.1"/>
    <property type="molecule type" value="Genomic_DNA"/>
</dbReference>
<dbReference type="InterPro" id="IPR006311">
    <property type="entry name" value="TAT_signal"/>
</dbReference>
<dbReference type="AlphaFoldDB" id="A0A2R4XJL8"/>
<dbReference type="CDD" id="cd13874">
    <property type="entry name" value="CuRO_2_CopA"/>
    <property type="match status" value="1"/>
</dbReference>
<sequence length="614" mass="67284">MPRRRFVQGLAAGGVLLGLSPYARALGMQSNPTSTGSAQILTGTEFNLEIGESPVNFTGSPRMATTVNGSLPAPTLRWREGDTVTIRVKNRLKEATSIHWHGIILPFEMDGVPGISFTGIPPGETFTYRFKVQQNGTYWYHSHSGMQEATGVYGAIIIDPAETDPIRADREYVVQLSDWTDEDPMRVLAKLKMQGDYYNYNQPTAVDFFRDVSDMGLKAAVDKRKMWNEMRMSPTDLADLSADVLTYLMNGTTPAGNWTGLFRPGERVRLRFINGAANTFYDVRIPGLGLTVVQADGVNIEPVTVDEFRFGPGETYDVLVQPKDDAYTVYAQAMDRTGYARGTLATHAGLEAPVPALDPVQWLDMADMMGAMGGGMAGMSHGAAGHASMGGMNHGSGMGHGSMPGMSHGNMTGMNHGDMQGMNHASMAGAGHGAMGAGSASTQVRHARTEYGASTDMRVDMPRTNLDDPGIGLRNSGRRVLTLADLHTMGGPMDPRGAEREIELHLTGNMERYTWSFDGVEFGQSTPVHFRYGERVRVILHNDTMMTHPMHLHGMWSELETPDGQFQARRHTIPVQPAQRISFLVTADALGRWAWHCHLMLHMDMGMFREVVVA</sequence>